<organism evidence="4 5">
    <name type="scientific">Varanus komodoensis</name>
    <name type="common">Komodo dragon</name>
    <dbReference type="NCBI Taxonomy" id="61221"/>
    <lineage>
        <taxon>Eukaryota</taxon>
        <taxon>Metazoa</taxon>
        <taxon>Chordata</taxon>
        <taxon>Craniata</taxon>
        <taxon>Vertebrata</taxon>
        <taxon>Euteleostomi</taxon>
        <taxon>Lepidosauria</taxon>
        <taxon>Squamata</taxon>
        <taxon>Bifurcata</taxon>
        <taxon>Unidentata</taxon>
        <taxon>Episquamata</taxon>
        <taxon>Toxicofera</taxon>
        <taxon>Anguimorpha</taxon>
        <taxon>Paleoanguimorpha</taxon>
        <taxon>Varanoidea</taxon>
        <taxon>Varanidae</taxon>
        <taxon>Varanus</taxon>
    </lineage>
</organism>
<dbReference type="PANTHER" id="PTHR12125:SF12">
    <property type="entry name" value="F-BOX ONLY PROTEIN 6"/>
    <property type="match status" value="1"/>
</dbReference>
<dbReference type="Ensembl" id="ENSVKKT00000020446.1">
    <property type="protein sequence ID" value="ENSVKKP00000019956.1"/>
    <property type="gene ID" value="ENSVKKG00000013494.1"/>
</dbReference>
<dbReference type="InterPro" id="IPR039752">
    <property type="entry name" value="F-box_only"/>
</dbReference>
<dbReference type="Pfam" id="PF12937">
    <property type="entry name" value="F-box-like"/>
    <property type="match status" value="1"/>
</dbReference>
<evidence type="ECO:0000259" key="3">
    <source>
        <dbReference type="PROSITE" id="PS51114"/>
    </source>
</evidence>
<keyword evidence="5" id="KW-1185">Reference proteome</keyword>
<evidence type="ECO:0000313" key="4">
    <source>
        <dbReference type="Ensembl" id="ENSVKKP00000019956.1"/>
    </source>
</evidence>
<dbReference type="InterPro" id="IPR007397">
    <property type="entry name" value="F-box-assoc_dom"/>
</dbReference>
<dbReference type="GO" id="GO:0019005">
    <property type="term" value="C:SCF ubiquitin ligase complex"/>
    <property type="evidence" value="ECO:0007669"/>
    <property type="project" value="TreeGrafter"/>
</dbReference>
<dbReference type="InterPro" id="IPR001810">
    <property type="entry name" value="F-box_dom"/>
</dbReference>
<dbReference type="PANTHER" id="PTHR12125">
    <property type="entry name" value="F-BOX ONLY PROTEIN 6-LIKE PROTEIN"/>
    <property type="match status" value="1"/>
</dbReference>
<dbReference type="PROSITE" id="PS50181">
    <property type="entry name" value="FBOX"/>
    <property type="match status" value="1"/>
</dbReference>
<dbReference type="OMA" id="FEDGTWC"/>
<dbReference type="KEGG" id="vko:123031018"/>
<evidence type="ECO:0000259" key="2">
    <source>
        <dbReference type="PROSITE" id="PS50181"/>
    </source>
</evidence>
<protein>
    <submittedName>
        <fullName evidence="4">Uncharacterized protein</fullName>
    </submittedName>
</protein>
<dbReference type="Gene3D" id="2.60.120.260">
    <property type="entry name" value="Galactose-binding domain-like"/>
    <property type="match status" value="1"/>
</dbReference>
<dbReference type="InterPro" id="IPR036047">
    <property type="entry name" value="F-box-like_dom_sf"/>
</dbReference>
<dbReference type="FunFam" id="2.60.120.260:FF:000012">
    <property type="entry name" value="F-box only protein 2"/>
    <property type="match status" value="1"/>
</dbReference>
<dbReference type="RefSeq" id="XP_044301359.1">
    <property type="nucleotide sequence ID" value="XM_044445424.1"/>
</dbReference>
<evidence type="ECO:0000256" key="1">
    <source>
        <dbReference type="ARBA" id="ARBA00022786"/>
    </source>
</evidence>
<dbReference type="GO" id="GO:0061630">
    <property type="term" value="F:ubiquitin protein ligase activity"/>
    <property type="evidence" value="ECO:0007669"/>
    <property type="project" value="TreeGrafter"/>
</dbReference>
<dbReference type="PROSITE" id="PS51114">
    <property type="entry name" value="FBA"/>
    <property type="match status" value="1"/>
</dbReference>
<dbReference type="SMART" id="SM01198">
    <property type="entry name" value="FBA"/>
    <property type="match status" value="1"/>
</dbReference>
<proteinExistence type="predicted"/>
<gene>
    <name evidence="4" type="primary">LOC123031018</name>
</gene>
<feature type="domain" description="FBA" evidence="3">
    <location>
        <begin position="68"/>
        <end position="238"/>
    </location>
</feature>
<dbReference type="GO" id="GO:0036503">
    <property type="term" value="P:ERAD pathway"/>
    <property type="evidence" value="ECO:0007669"/>
    <property type="project" value="TreeGrafter"/>
</dbReference>
<dbReference type="InterPro" id="IPR008979">
    <property type="entry name" value="Galactose-bd-like_sf"/>
</dbReference>
<dbReference type="Gene3D" id="1.20.1280.50">
    <property type="match status" value="1"/>
</dbReference>
<dbReference type="Pfam" id="PF04300">
    <property type="entry name" value="FBA"/>
    <property type="match status" value="1"/>
</dbReference>
<dbReference type="GO" id="GO:0031146">
    <property type="term" value="P:SCF-dependent proteasomal ubiquitin-dependent protein catabolic process"/>
    <property type="evidence" value="ECO:0007669"/>
    <property type="project" value="TreeGrafter"/>
</dbReference>
<reference evidence="4" key="1">
    <citation type="submission" date="2025-08" db="UniProtKB">
        <authorList>
            <consortium name="Ensembl"/>
        </authorList>
    </citation>
    <scope>IDENTIFICATION</scope>
</reference>
<feature type="domain" description="F-box" evidence="2">
    <location>
        <begin position="1"/>
        <end position="49"/>
    </location>
</feature>
<dbReference type="OrthoDB" id="1107553at2759"/>
<dbReference type="GO" id="GO:0005737">
    <property type="term" value="C:cytoplasm"/>
    <property type="evidence" value="ECO:0007669"/>
    <property type="project" value="UniProtKB-ARBA"/>
</dbReference>
<dbReference type="SUPFAM" id="SSF81383">
    <property type="entry name" value="F-box domain"/>
    <property type="match status" value="1"/>
</dbReference>
<evidence type="ECO:0000313" key="5">
    <source>
        <dbReference type="Proteomes" id="UP000694545"/>
    </source>
</evidence>
<dbReference type="SMART" id="SM00256">
    <property type="entry name" value="FBOX"/>
    <property type="match status" value="1"/>
</dbReference>
<sequence>MAAIGDLPEEVIADVLSRVPSWDLVRSCRLVCSRWQEVADALNAPWKHRCQREGLAKPGGDVRDWRTLYFLWRSKRNLVQNACGEEGLNFWEIHPEEEDAWSAGKLEGFPLAHVTSGFGAFSGPKPKRQLITLKDFGYWDELMDHVKPDIKVIDWTDVFDPYIYTLNVQLLSADRQVLRQCHTADVSVTTDTEELWSEISYTFQNYPAGVRHVLFQHGISGVDSGTLTNSSVTVEPHF</sequence>
<dbReference type="GeneID" id="123031018"/>
<dbReference type="AlphaFoldDB" id="A0A8D2LCN8"/>
<name>A0A8D2LCN8_VARKO</name>
<accession>A0A8D2LCN8</accession>
<dbReference type="Proteomes" id="UP000694545">
    <property type="component" value="Unplaced"/>
</dbReference>
<dbReference type="SUPFAM" id="SSF49785">
    <property type="entry name" value="Galactose-binding domain-like"/>
    <property type="match status" value="1"/>
</dbReference>
<keyword evidence="1" id="KW-0833">Ubl conjugation pathway</keyword>
<dbReference type="GO" id="GO:0006516">
    <property type="term" value="P:glycoprotein catabolic process"/>
    <property type="evidence" value="ECO:0007669"/>
    <property type="project" value="TreeGrafter"/>
</dbReference>
<dbReference type="FunFam" id="1.20.1280.50:FF:000002">
    <property type="entry name" value="F-box only protein 44"/>
    <property type="match status" value="1"/>
</dbReference>
<reference evidence="4" key="2">
    <citation type="submission" date="2025-09" db="UniProtKB">
        <authorList>
            <consortium name="Ensembl"/>
        </authorList>
    </citation>
    <scope>IDENTIFICATION</scope>
</reference>